<feature type="transmembrane region" description="Helical" evidence="1">
    <location>
        <begin position="247"/>
        <end position="265"/>
    </location>
</feature>
<protein>
    <recommendedName>
        <fullName evidence="5">IPTL-CTERM protein sorting domain-containing protein</fullName>
    </recommendedName>
</protein>
<evidence type="ECO:0000256" key="2">
    <source>
        <dbReference type="SAM" id="SignalP"/>
    </source>
</evidence>
<accession>A0A2S0MHX5</accession>
<sequence>MRAATAALALCTTGAWAQTVGTCTGAPVQINFAGAYPVGDYSALNSFAFPASSASNSSSTVGFSLDVTRAAANPANILKFENSSVALPDNSSSPAPWFVVARTNIQTPGDVATVRYSFSQPVGNMGFAVGSIDSGGSLEQVTITAHYADGTSGPITTAVPYPSAPLPPSAWPSQPTVYYAAPGSSAANGVFAGNGSVYVAIPASRPVTSVDVAYAIVATTTGGIGMTPPTFMQCNPPAPQAVPTLNAAWLLALALGLAGATALALRRRRA</sequence>
<keyword evidence="1" id="KW-0812">Transmembrane</keyword>
<keyword evidence="1" id="KW-1133">Transmembrane helix</keyword>
<keyword evidence="1" id="KW-0472">Membrane</keyword>
<keyword evidence="4" id="KW-1185">Reference proteome</keyword>
<keyword evidence="2" id="KW-0732">Signal</keyword>
<feature type="chain" id="PRO_5015496364" description="IPTL-CTERM protein sorting domain-containing protein" evidence="2">
    <location>
        <begin position="18"/>
        <end position="270"/>
    </location>
</feature>
<evidence type="ECO:0008006" key="5">
    <source>
        <dbReference type="Google" id="ProtNLM"/>
    </source>
</evidence>
<dbReference type="AlphaFoldDB" id="A0A2S0MHX5"/>
<name>A0A2S0MHX5_9BURK</name>
<reference evidence="3 4" key="1">
    <citation type="submission" date="2018-03" db="EMBL/GenBank/DDBJ databases">
        <title>Genome sequencing of Ottowia sp.</title>
        <authorList>
            <person name="Kim S.-J."/>
            <person name="Heo J."/>
            <person name="Kwon S.-W."/>
        </authorList>
    </citation>
    <scope>NUCLEOTIDE SEQUENCE [LARGE SCALE GENOMIC DNA]</scope>
    <source>
        <strain evidence="3 4">KADR8-3</strain>
    </source>
</reference>
<proteinExistence type="predicted"/>
<dbReference type="KEGG" id="otk:C6570_14430"/>
<feature type="signal peptide" evidence="2">
    <location>
        <begin position="1"/>
        <end position="17"/>
    </location>
</feature>
<dbReference type="Proteomes" id="UP000239709">
    <property type="component" value="Chromosome"/>
</dbReference>
<evidence type="ECO:0000313" key="4">
    <source>
        <dbReference type="Proteomes" id="UP000239709"/>
    </source>
</evidence>
<dbReference type="EMBL" id="CP027666">
    <property type="protein sequence ID" value="AVO35293.1"/>
    <property type="molecule type" value="Genomic_DNA"/>
</dbReference>
<organism evidence="3 4">
    <name type="scientific">Ottowia oryzae</name>
    <dbReference type="NCBI Taxonomy" id="2109914"/>
    <lineage>
        <taxon>Bacteria</taxon>
        <taxon>Pseudomonadati</taxon>
        <taxon>Pseudomonadota</taxon>
        <taxon>Betaproteobacteria</taxon>
        <taxon>Burkholderiales</taxon>
        <taxon>Comamonadaceae</taxon>
        <taxon>Ottowia</taxon>
    </lineage>
</organism>
<evidence type="ECO:0000313" key="3">
    <source>
        <dbReference type="EMBL" id="AVO35293.1"/>
    </source>
</evidence>
<gene>
    <name evidence="3" type="ORF">C6570_14430</name>
</gene>
<evidence type="ECO:0000256" key="1">
    <source>
        <dbReference type="SAM" id="Phobius"/>
    </source>
</evidence>